<keyword evidence="3 7" id="KW-0378">Hydrolase</keyword>
<dbReference type="Pfam" id="PF00692">
    <property type="entry name" value="dUTPase"/>
    <property type="match status" value="1"/>
</dbReference>
<comment type="cofactor">
    <cofactor evidence="7">
        <name>Mg(2+)</name>
        <dbReference type="ChEBI" id="CHEBI:18420"/>
    </cofactor>
</comment>
<protein>
    <recommendedName>
        <fullName evidence="7">Deoxyuridine 5'-triphosphate nucleotidohydrolase</fullName>
        <shortName evidence="7">dUTPase</shortName>
        <ecNumber evidence="7">3.6.1.23</ecNumber>
    </recommendedName>
    <alternativeName>
        <fullName evidence="7">dUTP pyrophosphatase</fullName>
    </alternativeName>
</protein>
<evidence type="ECO:0000256" key="5">
    <source>
        <dbReference type="ARBA" id="ARBA00023080"/>
    </source>
</evidence>
<dbReference type="InterPro" id="IPR008181">
    <property type="entry name" value="dUTPase"/>
</dbReference>
<gene>
    <name evidence="7" type="primary">dut</name>
    <name evidence="9" type="ORF">C7379_10855</name>
</gene>
<dbReference type="NCBIfam" id="TIGR00576">
    <property type="entry name" value="dut"/>
    <property type="match status" value="1"/>
</dbReference>
<dbReference type="GO" id="GO:0004170">
    <property type="term" value="F:dUTP diphosphatase activity"/>
    <property type="evidence" value="ECO:0007669"/>
    <property type="project" value="UniProtKB-UniRule"/>
</dbReference>
<organism evidence="9 10">
    <name type="scientific">Hallella colorans</name>
    <dbReference type="NCBI Taxonomy" id="1703337"/>
    <lineage>
        <taxon>Bacteria</taxon>
        <taxon>Pseudomonadati</taxon>
        <taxon>Bacteroidota</taxon>
        <taxon>Bacteroidia</taxon>
        <taxon>Bacteroidales</taxon>
        <taxon>Prevotellaceae</taxon>
        <taxon>Hallella</taxon>
    </lineage>
</organism>
<keyword evidence="2 7" id="KW-0479">Metal-binding</keyword>
<feature type="binding site" evidence="7">
    <location>
        <position position="84"/>
    </location>
    <ligand>
        <name>substrate</name>
    </ligand>
</feature>
<dbReference type="UniPathway" id="UPA00610">
    <property type="reaction ID" value="UER00666"/>
</dbReference>
<keyword evidence="5 7" id="KW-0546">Nucleotide metabolism</keyword>
<dbReference type="Gene3D" id="2.70.40.10">
    <property type="match status" value="1"/>
</dbReference>
<evidence type="ECO:0000256" key="1">
    <source>
        <dbReference type="ARBA" id="ARBA00006581"/>
    </source>
</evidence>
<evidence type="ECO:0000256" key="4">
    <source>
        <dbReference type="ARBA" id="ARBA00022842"/>
    </source>
</evidence>
<evidence type="ECO:0000256" key="2">
    <source>
        <dbReference type="ARBA" id="ARBA00022723"/>
    </source>
</evidence>
<comment type="pathway">
    <text evidence="7">Pyrimidine metabolism; dUMP biosynthesis; dUMP from dCTP (dUTP route): step 2/2.</text>
</comment>
<accession>A0A2U0UB42</accession>
<dbReference type="SUPFAM" id="SSF51283">
    <property type="entry name" value="dUTPase-like"/>
    <property type="match status" value="1"/>
</dbReference>
<comment type="caution">
    <text evidence="9">The sequence shown here is derived from an EMBL/GenBank/DDBJ whole genome shotgun (WGS) entry which is preliminary data.</text>
</comment>
<dbReference type="GO" id="GO:0000287">
    <property type="term" value="F:magnesium ion binding"/>
    <property type="evidence" value="ECO:0007669"/>
    <property type="project" value="UniProtKB-UniRule"/>
</dbReference>
<evidence type="ECO:0000313" key="9">
    <source>
        <dbReference type="EMBL" id="PVX54828.1"/>
    </source>
</evidence>
<dbReference type="InterPro" id="IPR033704">
    <property type="entry name" value="dUTPase_trimeric"/>
</dbReference>
<dbReference type="InterPro" id="IPR036157">
    <property type="entry name" value="dUTPase-like_sf"/>
</dbReference>
<comment type="caution">
    <text evidence="7">Lacks conserved residue(s) required for the propagation of feature annotation.</text>
</comment>
<dbReference type="GO" id="GO:0006226">
    <property type="term" value="P:dUMP biosynthetic process"/>
    <property type="evidence" value="ECO:0007669"/>
    <property type="project" value="UniProtKB-UniRule"/>
</dbReference>
<name>A0A2U0UB42_9BACT</name>
<evidence type="ECO:0000256" key="6">
    <source>
        <dbReference type="ARBA" id="ARBA00047686"/>
    </source>
</evidence>
<evidence type="ECO:0000259" key="8">
    <source>
        <dbReference type="Pfam" id="PF00692"/>
    </source>
</evidence>
<dbReference type="HAMAP" id="MF_00116">
    <property type="entry name" value="dUTPase_bact"/>
    <property type="match status" value="1"/>
</dbReference>
<dbReference type="GO" id="GO:0046081">
    <property type="term" value="P:dUTP catabolic process"/>
    <property type="evidence" value="ECO:0007669"/>
    <property type="project" value="InterPro"/>
</dbReference>
<sequence>MFIFAPYMVKIKVVNKGHQLLPRYATAQSAGMDLRANLDAPIVLRPMQRQLVPTGLHIALADGYEAQVRPRSGLALKHGITVLNTPGTIDADYRGEVKVLLVNFSDEEFVINDGERIAQMVIARYEQASFEQVDELDETGRGSGGYGHTGIK</sequence>
<dbReference type="InterPro" id="IPR029054">
    <property type="entry name" value="dUTPase-like"/>
</dbReference>
<evidence type="ECO:0000256" key="7">
    <source>
        <dbReference type="HAMAP-Rule" id="MF_00116"/>
    </source>
</evidence>
<dbReference type="AlphaFoldDB" id="A0A2U0UB42"/>
<dbReference type="NCBIfam" id="NF001862">
    <property type="entry name" value="PRK00601.1"/>
    <property type="match status" value="1"/>
</dbReference>
<dbReference type="EMBL" id="QENY01000008">
    <property type="protein sequence ID" value="PVX54828.1"/>
    <property type="molecule type" value="Genomic_DNA"/>
</dbReference>
<dbReference type="PANTHER" id="PTHR11241:SF0">
    <property type="entry name" value="DEOXYURIDINE 5'-TRIPHOSPHATE NUCLEOTIDOHYDROLASE"/>
    <property type="match status" value="1"/>
</dbReference>
<evidence type="ECO:0000256" key="3">
    <source>
        <dbReference type="ARBA" id="ARBA00022801"/>
    </source>
</evidence>
<evidence type="ECO:0000313" key="10">
    <source>
        <dbReference type="Proteomes" id="UP000245870"/>
    </source>
</evidence>
<keyword evidence="10" id="KW-1185">Reference proteome</keyword>
<comment type="function">
    <text evidence="7">This enzyme is involved in nucleotide metabolism: it produces dUMP, the immediate precursor of thymidine nucleotides and it decreases the intracellular concentration of dUTP so that uracil cannot be incorporated into DNA.</text>
</comment>
<comment type="similarity">
    <text evidence="1 7">Belongs to the dUTPase family.</text>
</comment>
<keyword evidence="4 7" id="KW-0460">Magnesium</keyword>
<dbReference type="PANTHER" id="PTHR11241">
    <property type="entry name" value="DEOXYURIDINE 5'-TRIPHOSPHATE NUCLEOTIDOHYDROLASE"/>
    <property type="match status" value="1"/>
</dbReference>
<comment type="catalytic activity">
    <reaction evidence="6 7">
        <text>dUTP + H2O = dUMP + diphosphate + H(+)</text>
        <dbReference type="Rhea" id="RHEA:10248"/>
        <dbReference type="ChEBI" id="CHEBI:15377"/>
        <dbReference type="ChEBI" id="CHEBI:15378"/>
        <dbReference type="ChEBI" id="CHEBI:33019"/>
        <dbReference type="ChEBI" id="CHEBI:61555"/>
        <dbReference type="ChEBI" id="CHEBI:246422"/>
        <dbReference type="EC" id="3.6.1.23"/>
    </reaction>
</comment>
<dbReference type="EC" id="3.6.1.23" evidence="7"/>
<dbReference type="FunFam" id="2.70.40.10:FF:000002">
    <property type="entry name" value="dUTP diphosphatase"/>
    <property type="match status" value="1"/>
</dbReference>
<dbReference type="Proteomes" id="UP000245870">
    <property type="component" value="Unassembled WGS sequence"/>
</dbReference>
<feature type="binding site" evidence="7">
    <location>
        <begin position="71"/>
        <end position="73"/>
    </location>
    <ligand>
        <name>substrate</name>
    </ligand>
</feature>
<feature type="binding site" evidence="7">
    <location>
        <begin position="88"/>
        <end position="90"/>
    </location>
    <ligand>
        <name>substrate</name>
    </ligand>
</feature>
<reference evidence="9 10" key="1">
    <citation type="submission" date="2018-05" db="EMBL/GenBank/DDBJ databases">
        <title>Genomic Encyclopedia of Type Strains, Phase IV (KMG-IV): sequencing the most valuable type-strain genomes for metagenomic binning, comparative biology and taxonomic classification.</title>
        <authorList>
            <person name="Goeker M."/>
        </authorList>
    </citation>
    <scope>NUCLEOTIDE SEQUENCE [LARGE SCALE GENOMIC DNA]</scope>
    <source>
        <strain evidence="9 10">DSM 100333</strain>
    </source>
</reference>
<proteinExistence type="inferred from homology"/>
<dbReference type="CDD" id="cd07557">
    <property type="entry name" value="trimeric_dUTPase"/>
    <property type="match status" value="1"/>
</dbReference>
<feature type="domain" description="dUTPase-like" evidence="8">
    <location>
        <begin position="21"/>
        <end position="150"/>
    </location>
</feature>